<dbReference type="InterPro" id="IPR001138">
    <property type="entry name" value="Zn2Cys6_DnaBD"/>
</dbReference>
<dbReference type="GO" id="GO:0008270">
    <property type="term" value="F:zinc ion binding"/>
    <property type="evidence" value="ECO:0007669"/>
    <property type="project" value="InterPro"/>
</dbReference>
<name>A0A0G4LCJ8_VERLO</name>
<sequence length="436" mass="47601">MSARPGACHNCRRSRLRCYRYLPRCLKRTKAGHTCLGYGTLLRWEKGMASRGKMVGVTSDSMLKIQKATTTSSLPAPSPAILSTEQAPLASSHSNSPRSLPRSLEDPSAQDLDFRSRTHLDYFARVVCKDLVLYDTPQHNPFRDLVPMAYQKPILFQAITATSALRMSNACRQLSRSSSMSASTDSPPKSSTRSPSSRSIGPCLASRPKILHDALSAKQQALLLLKSALETMAPADVDAILASVLLLIGFELIDSGRGSWIFHINGARTIIEKLIASAVATETTLSPLRRWLMSNCLVYDLLGSSFANSYLPHSGGLSTTTMSLLQDAEGNHCSSFPAALLPVLQAGAQLLKMNEDFTSPDTLADSRRYGALHLLHAASHSTPLFGPSIYSHAHRPTISSIGLKLPLHTRQLCVSICRVSFLLYGPAQRCRMIWKP</sequence>
<organism evidence="3 4">
    <name type="scientific">Verticillium longisporum</name>
    <name type="common">Verticillium dahliae var. longisporum</name>
    <dbReference type="NCBI Taxonomy" id="100787"/>
    <lineage>
        <taxon>Eukaryota</taxon>
        <taxon>Fungi</taxon>
        <taxon>Dikarya</taxon>
        <taxon>Ascomycota</taxon>
        <taxon>Pezizomycotina</taxon>
        <taxon>Sordariomycetes</taxon>
        <taxon>Hypocreomycetidae</taxon>
        <taxon>Glomerellales</taxon>
        <taxon>Plectosphaerellaceae</taxon>
        <taxon>Verticillium</taxon>
    </lineage>
</organism>
<dbReference type="PANTHER" id="PTHR38791:SF11">
    <property type="entry name" value="ZN(II)2CYS6 TRANSCRIPTION FACTOR (EUROFUNG)"/>
    <property type="match status" value="1"/>
</dbReference>
<dbReference type="GO" id="GO:0000981">
    <property type="term" value="F:DNA-binding transcription factor activity, RNA polymerase II-specific"/>
    <property type="evidence" value="ECO:0007669"/>
    <property type="project" value="InterPro"/>
</dbReference>
<dbReference type="Proteomes" id="UP000045706">
    <property type="component" value="Unassembled WGS sequence"/>
</dbReference>
<dbReference type="PANTHER" id="PTHR38791">
    <property type="entry name" value="ZN(II)2CYS6 TRANSCRIPTION FACTOR (EUROFUNG)-RELATED-RELATED"/>
    <property type="match status" value="1"/>
</dbReference>
<evidence type="ECO:0000313" key="3">
    <source>
        <dbReference type="EMBL" id="CRK19430.1"/>
    </source>
</evidence>
<evidence type="ECO:0000256" key="1">
    <source>
        <dbReference type="ARBA" id="ARBA00023242"/>
    </source>
</evidence>
<dbReference type="Pfam" id="PF11951">
    <property type="entry name" value="Fungal_trans_2"/>
    <property type="match status" value="1"/>
</dbReference>
<feature type="compositionally biased region" description="Low complexity" evidence="2">
    <location>
        <begin position="176"/>
        <end position="199"/>
    </location>
</feature>
<feature type="region of interest" description="Disordered" evidence="2">
    <location>
        <begin position="176"/>
        <end position="201"/>
    </location>
</feature>
<dbReference type="InterPro" id="IPR053175">
    <property type="entry name" value="DHMBA_Reg_Transcription_Factor"/>
</dbReference>
<dbReference type="AlphaFoldDB" id="A0A0G4LCJ8"/>
<proteinExistence type="predicted"/>
<dbReference type="InterPro" id="IPR021858">
    <property type="entry name" value="Fun_TF"/>
</dbReference>
<evidence type="ECO:0000313" key="4">
    <source>
        <dbReference type="Proteomes" id="UP000045706"/>
    </source>
</evidence>
<feature type="region of interest" description="Disordered" evidence="2">
    <location>
        <begin position="85"/>
        <end position="109"/>
    </location>
</feature>
<dbReference type="SUPFAM" id="SSF57701">
    <property type="entry name" value="Zn2/Cys6 DNA-binding domain"/>
    <property type="match status" value="1"/>
</dbReference>
<evidence type="ECO:0008006" key="5">
    <source>
        <dbReference type="Google" id="ProtNLM"/>
    </source>
</evidence>
<dbReference type="EMBL" id="CVQI01010002">
    <property type="protein sequence ID" value="CRK19430.1"/>
    <property type="molecule type" value="Genomic_DNA"/>
</dbReference>
<reference evidence="4" key="1">
    <citation type="submission" date="2015-05" db="EMBL/GenBank/DDBJ databases">
        <authorList>
            <person name="Fogelqvist Johan"/>
        </authorList>
    </citation>
    <scope>NUCLEOTIDE SEQUENCE [LARGE SCALE GENOMIC DNA]</scope>
</reference>
<dbReference type="InterPro" id="IPR036864">
    <property type="entry name" value="Zn2-C6_fun-type_DNA-bd_sf"/>
</dbReference>
<gene>
    <name evidence="3" type="ORF">BN1723_011856</name>
</gene>
<feature type="compositionally biased region" description="Polar residues" evidence="2">
    <location>
        <begin position="85"/>
        <end position="98"/>
    </location>
</feature>
<dbReference type="CDD" id="cd00067">
    <property type="entry name" value="GAL4"/>
    <property type="match status" value="1"/>
</dbReference>
<keyword evidence="1" id="KW-0539">Nucleus</keyword>
<protein>
    <recommendedName>
        <fullName evidence="5">Zn(2)-C6 fungal-type domain-containing protein</fullName>
    </recommendedName>
</protein>
<evidence type="ECO:0000256" key="2">
    <source>
        <dbReference type="SAM" id="MobiDB-lite"/>
    </source>
</evidence>
<accession>A0A0G4LCJ8</accession>